<dbReference type="Proteomes" id="UP000266723">
    <property type="component" value="Unassembled WGS sequence"/>
</dbReference>
<evidence type="ECO:0000313" key="3">
    <source>
        <dbReference type="EMBL" id="KAF3563172.1"/>
    </source>
</evidence>
<evidence type="ECO:0000256" key="1">
    <source>
        <dbReference type="SAM" id="Coils"/>
    </source>
</evidence>
<feature type="compositionally biased region" description="Polar residues" evidence="2">
    <location>
        <begin position="251"/>
        <end position="260"/>
    </location>
</feature>
<evidence type="ECO:0000256" key="2">
    <source>
        <dbReference type="SAM" id="MobiDB-lite"/>
    </source>
</evidence>
<proteinExistence type="predicted"/>
<feature type="coiled-coil region" evidence="1">
    <location>
        <begin position="720"/>
        <end position="785"/>
    </location>
</feature>
<reference evidence="3 4" key="1">
    <citation type="journal article" date="2020" name="BMC Genomics">
        <title>Intraspecific diversification of the crop wild relative Brassica cretica Lam. using demographic model selection.</title>
        <authorList>
            <person name="Kioukis A."/>
            <person name="Michalopoulou V.A."/>
            <person name="Briers L."/>
            <person name="Pirintsos S."/>
            <person name="Studholme D.J."/>
            <person name="Pavlidis P."/>
            <person name="Sarris P.F."/>
        </authorList>
    </citation>
    <scope>NUCLEOTIDE SEQUENCE [LARGE SCALE GENOMIC DNA]</scope>
    <source>
        <strain evidence="4">cv. PFS-1207/04</strain>
    </source>
</reference>
<sequence>MSSSFNFPRPTTEADDLENLYKAYGVDRTVVLDLAGTNETPETVREGYYRAYLSFFHSCGLTFPIPEPILEVLAELGLSLTQLLPNFLRHLVAFLVKAREEVLAFGLSEFRQLVLVKRNKQNPGTFLVSPRPGRHIIEDIPYRDEKWREQFFVFMMDRASMGDFDFSQLPWRWAENIVPSGLMSDEIRNLMRSVQRATPSVQTQSSDRLPRQLVRRSSFRTSVFASRGRVSGKFPLISIHDSDDEDFSGETRPSVSSSPGSEDETVAATHKRRRSSEGDLTGPSHPRFVSEGDGSSFAAQSDLISLAGRMRSAGCRLPSLTSSVEREAYAKVVVASSKVMEAFNEYVVMMEDHVVASCNDKEIESICSEIKRLSEELEATKREGKKDAKKIKALTEDWRGVHLENETLTSQMVAQSERIAALEVERDRDIRCASRIARRDIAAKYREVLQSLKGRWASKKKEVSAEIRLQEVTANIDLLNELKDGGLTVDAELARLKGMKGDCEDLVALAAVPDWSISELDLPQVSDDSVDQVGGSNMTSRRSNSRDFDRVRTRTGSANAERIRSGDVSDALSEVLCEETQLPRPSTQGAKDPEGEKSVARVKSSIPMGSEGRDRPPKKAKTNGSDSRLGLSGKAAVPKPFRGQFSHSKDCPITEDPDSVAHLVRHFKPAGCPLPSLRNMTEREAYVKMAVAHAKAMEANNEFAATLEKRMQDVPRSGELDEIKKVVRELKLGLKMAQDRERANAAQLAAAEKLGNQAASLEAHLRVVSNERKSALEQVSFLEAKVESSANKFSDDLHRATREAKKTMVDSYLDVLVSLKEKWEKKKAATDCEARLREVVANIDLLKEIMSNNLLASDELLRLRAKEIELGSEVDVMATSDFSVGKLDLPQISEDLPEDFFDKEKWEKKKAATDCEARLREVVANIDLLKEIMSNNLLASDELLRLRAKEIELGSEVDVMATSDFSVGKLDLPQISEDLPEDFFDKVPSAADDVAKCSGDHFEDVSLSPRQIAIESLHYVLFLNRFLQQLASFGHFILSLEVGDFYARRFCVLVVWSDTGRGSDFVGIFQCADCYRDLEADFSFGLALDFIGCVAVLPP</sequence>
<protein>
    <submittedName>
        <fullName evidence="3">Uncharacterized protein</fullName>
    </submittedName>
</protein>
<feature type="region of interest" description="Disordered" evidence="2">
    <location>
        <begin position="241"/>
        <end position="295"/>
    </location>
</feature>
<name>A0ABQ7CSZ1_BRACR</name>
<organism evidence="3 4">
    <name type="scientific">Brassica cretica</name>
    <name type="common">Mustard</name>
    <dbReference type="NCBI Taxonomy" id="69181"/>
    <lineage>
        <taxon>Eukaryota</taxon>
        <taxon>Viridiplantae</taxon>
        <taxon>Streptophyta</taxon>
        <taxon>Embryophyta</taxon>
        <taxon>Tracheophyta</taxon>
        <taxon>Spermatophyta</taxon>
        <taxon>Magnoliopsida</taxon>
        <taxon>eudicotyledons</taxon>
        <taxon>Gunneridae</taxon>
        <taxon>Pentapetalae</taxon>
        <taxon>rosids</taxon>
        <taxon>malvids</taxon>
        <taxon>Brassicales</taxon>
        <taxon>Brassicaceae</taxon>
        <taxon>Brassiceae</taxon>
        <taxon>Brassica</taxon>
    </lineage>
</organism>
<dbReference type="EMBL" id="QGKV02000759">
    <property type="protein sequence ID" value="KAF3563172.1"/>
    <property type="molecule type" value="Genomic_DNA"/>
</dbReference>
<feature type="coiled-coil region" evidence="1">
    <location>
        <begin position="363"/>
        <end position="425"/>
    </location>
</feature>
<dbReference type="InterPro" id="IPR012436">
    <property type="entry name" value="DUF1633"/>
</dbReference>
<comment type="caution">
    <text evidence="3">The sequence shown here is derived from an EMBL/GenBank/DDBJ whole genome shotgun (WGS) entry which is preliminary data.</text>
</comment>
<keyword evidence="1" id="KW-0175">Coiled coil</keyword>
<dbReference type="Pfam" id="PF07794">
    <property type="entry name" value="DUF1633"/>
    <property type="match status" value="2"/>
</dbReference>
<gene>
    <name evidence="3" type="ORF">DY000_02015522</name>
</gene>
<accession>A0ABQ7CSZ1</accession>
<feature type="region of interest" description="Disordered" evidence="2">
    <location>
        <begin position="578"/>
        <end position="650"/>
    </location>
</feature>
<feature type="region of interest" description="Disordered" evidence="2">
    <location>
        <begin position="526"/>
        <end position="565"/>
    </location>
</feature>
<keyword evidence="4" id="KW-1185">Reference proteome</keyword>
<evidence type="ECO:0000313" key="4">
    <source>
        <dbReference type="Proteomes" id="UP000266723"/>
    </source>
</evidence>